<dbReference type="InterPro" id="IPR018490">
    <property type="entry name" value="cNMP-bd_dom_sf"/>
</dbReference>
<dbReference type="PANTHER" id="PTHR10217:SF435">
    <property type="entry name" value="POTASSIUM VOLTAGE-GATED CHANNEL PROTEIN EAG"/>
    <property type="match status" value="1"/>
</dbReference>
<dbReference type="GO" id="GO:0005249">
    <property type="term" value="F:voltage-gated potassium channel activity"/>
    <property type="evidence" value="ECO:0007669"/>
    <property type="project" value="TreeGrafter"/>
</dbReference>
<proteinExistence type="predicted"/>
<dbReference type="GO" id="GO:0042391">
    <property type="term" value="P:regulation of membrane potential"/>
    <property type="evidence" value="ECO:0007669"/>
    <property type="project" value="TreeGrafter"/>
</dbReference>
<keyword evidence="2" id="KW-0812">Transmembrane</keyword>
<gene>
    <name evidence="3" type="primary">Kcnh1</name>
    <name evidence="3" type="ORF">AK812_SmicGene37926</name>
</gene>
<evidence type="ECO:0000313" key="3">
    <source>
        <dbReference type="EMBL" id="OLP81530.1"/>
    </source>
</evidence>
<comment type="caution">
    <text evidence="3">The sequence shown here is derived from an EMBL/GenBank/DDBJ whole genome shotgun (WGS) entry which is preliminary data.</text>
</comment>
<dbReference type="InterPro" id="IPR050818">
    <property type="entry name" value="KCNH_animal-type"/>
</dbReference>
<sequence length="544" mass="62801">MITNRRSTSRLSSLSDLLPQLVFMPTGFFRTTWDFINILILTVELILLPLHVFDAMVPTPFLIGLSWIIQIFWNLDIIVHFRTCFYMRGYAVKDARKIAQRYLRGWFLCDFSNVLADLYLDSRASYAVAVLSEADFTSDLYYVVIIKFLLRLVRFAKLNGIAQSLIRRLNSDTAIAKAKIFLLSCQILLMQHVMACIWYKVGVVSNEGWVSQFEFSEKNMDYRYTTALHWMFCQLGFGSTGIEGSTTLERVFGLIVAFLALVVFSTLLGAITSLTNQLNKASEERKHQFRQLRKYLNQHHINEDLSLRITGFLQDAYSLRQARLADSQVALLELLSKPLRGELQYAMYERCLEEMTFVKDELLRYDDRGNLQAAKNLATEALTQRTFAPADTVFEAEVIANHAYFMTSGMLVYELSGYKVHLNGAPEEPQWLVEMSLWIPWLHLGELTTEDVSGLVLLEVEKFAASIRRSFNGHSLARDFAQKVVNRMNEMEVVTDLWQMPPKEDPEEEHHRRASLDHNSFLQHLPFRRFISTEADFSKVIPEK</sequence>
<dbReference type="SUPFAM" id="SSF81324">
    <property type="entry name" value="Voltage-gated potassium channels"/>
    <property type="match status" value="1"/>
</dbReference>
<dbReference type="AlphaFoldDB" id="A0A1Q9CF31"/>
<keyword evidence="4" id="KW-1185">Reference proteome</keyword>
<dbReference type="SUPFAM" id="SSF51206">
    <property type="entry name" value="cAMP-binding domain-like"/>
    <property type="match status" value="1"/>
</dbReference>
<evidence type="ECO:0000256" key="2">
    <source>
        <dbReference type="SAM" id="Phobius"/>
    </source>
</evidence>
<feature type="transmembrane region" description="Helical" evidence="2">
    <location>
        <begin position="35"/>
        <end position="53"/>
    </location>
</feature>
<keyword evidence="2" id="KW-0472">Membrane</keyword>
<evidence type="ECO:0000256" key="1">
    <source>
        <dbReference type="SAM" id="Coils"/>
    </source>
</evidence>
<protein>
    <submittedName>
        <fullName evidence="3">Potassium voltage-gated channel subfamily H member 1</fullName>
    </submittedName>
</protein>
<feature type="transmembrane region" description="Helical" evidence="2">
    <location>
        <begin position="251"/>
        <end position="271"/>
    </location>
</feature>
<name>A0A1Q9CF31_SYMMI</name>
<accession>A0A1Q9CF31</accession>
<dbReference type="Proteomes" id="UP000186817">
    <property type="component" value="Unassembled WGS sequence"/>
</dbReference>
<dbReference type="OrthoDB" id="432483at2759"/>
<feature type="transmembrane region" description="Helical" evidence="2">
    <location>
        <begin position="59"/>
        <end position="81"/>
    </location>
</feature>
<feature type="coiled-coil region" evidence="1">
    <location>
        <begin position="271"/>
        <end position="298"/>
    </location>
</feature>
<evidence type="ECO:0000313" key="4">
    <source>
        <dbReference type="Proteomes" id="UP000186817"/>
    </source>
</evidence>
<reference evidence="3 4" key="1">
    <citation type="submission" date="2016-02" db="EMBL/GenBank/DDBJ databases">
        <title>Genome analysis of coral dinoflagellate symbionts highlights evolutionary adaptations to a symbiotic lifestyle.</title>
        <authorList>
            <person name="Aranda M."/>
            <person name="Li Y."/>
            <person name="Liew Y.J."/>
            <person name="Baumgarten S."/>
            <person name="Simakov O."/>
            <person name="Wilson M."/>
            <person name="Piel J."/>
            <person name="Ashoor H."/>
            <person name="Bougouffa S."/>
            <person name="Bajic V.B."/>
            <person name="Ryu T."/>
            <person name="Ravasi T."/>
            <person name="Bayer T."/>
            <person name="Micklem G."/>
            <person name="Kim H."/>
            <person name="Bhak J."/>
            <person name="Lajeunesse T.C."/>
            <person name="Voolstra C.R."/>
        </authorList>
    </citation>
    <scope>NUCLEOTIDE SEQUENCE [LARGE SCALE GENOMIC DNA]</scope>
    <source>
        <strain evidence="3 4">CCMP2467</strain>
    </source>
</reference>
<dbReference type="Gene3D" id="1.10.287.70">
    <property type="match status" value="1"/>
</dbReference>
<dbReference type="EMBL" id="LSRX01001272">
    <property type="protein sequence ID" value="OLP81530.1"/>
    <property type="molecule type" value="Genomic_DNA"/>
</dbReference>
<dbReference type="PANTHER" id="PTHR10217">
    <property type="entry name" value="VOLTAGE AND LIGAND GATED POTASSIUM CHANNEL"/>
    <property type="match status" value="1"/>
</dbReference>
<dbReference type="GO" id="GO:0005886">
    <property type="term" value="C:plasma membrane"/>
    <property type="evidence" value="ECO:0007669"/>
    <property type="project" value="TreeGrafter"/>
</dbReference>
<dbReference type="OMA" id="WKELINP"/>
<organism evidence="3 4">
    <name type="scientific">Symbiodinium microadriaticum</name>
    <name type="common">Dinoflagellate</name>
    <name type="synonym">Zooxanthella microadriatica</name>
    <dbReference type="NCBI Taxonomy" id="2951"/>
    <lineage>
        <taxon>Eukaryota</taxon>
        <taxon>Sar</taxon>
        <taxon>Alveolata</taxon>
        <taxon>Dinophyceae</taxon>
        <taxon>Suessiales</taxon>
        <taxon>Symbiodiniaceae</taxon>
        <taxon>Symbiodinium</taxon>
    </lineage>
</organism>
<keyword evidence="2" id="KW-1133">Transmembrane helix</keyword>
<keyword evidence="1" id="KW-0175">Coiled coil</keyword>